<reference evidence="1" key="1">
    <citation type="submission" date="2020-05" db="EMBL/GenBank/DDBJ databases">
        <authorList>
            <person name="Chiriac C."/>
            <person name="Salcher M."/>
            <person name="Ghai R."/>
            <person name="Kavagutti S V."/>
        </authorList>
    </citation>
    <scope>NUCLEOTIDE SEQUENCE</scope>
</reference>
<protein>
    <submittedName>
        <fullName evidence="1">Unannotated protein</fullName>
    </submittedName>
</protein>
<organism evidence="1">
    <name type="scientific">freshwater metagenome</name>
    <dbReference type="NCBI Taxonomy" id="449393"/>
    <lineage>
        <taxon>unclassified sequences</taxon>
        <taxon>metagenomes</taxon>
        <taxon>ecological metagenomes</taxon>
    </lineage>
</organism>
<name>A0A6J6H472_9ZZZZ</name>
<dbReference type="AlphaFoldDB" id="A0A6J6H472"/>
<proteinExistence type="predicted"/>
<sequence length="73" mass="8056">MAAFEPNEMIARFKDRAAAVRKRPLPPVAGEERQLFIANAETDFRDFAIIGDAVATIEDGILTLRIDLNPSAK</sequence>
<accession>A0A6J6H472</accession>
<evidence type="ECO:0000313" key="1">
    <source>
        <dbReference type="EMBL" id="CAB4607876.1"/>
    </source>
</evidence>
<dbReference type="EMBL" id="CAEZUX010000011">
    <property type="protein sequence ID" value="CAB4607876.1"/>
    <property type="molecule type" value="Genomic_DNA"/>
</dbReference>
<gene>
    <name evidence="1" type="ORF">UFOPK1874_00233</name>
</gene>